<evidence type="ECO:0000256" key="13">
    <source>
        <dbReference type="HAMAP-Rule" id="MF_01451"/>
    </source>
</evidence>
<dbReference type="GO" id="GO:0043138">
    <property type="term" value="F:3'-5' DNA helicase activity"/>
    <property type="evidence" value="ECO:0007669"/>
    <property type="project" value="UniProtKB-UniRule"/>
</dbReference>
<dbReference type="EC" id="3.1.-.-" evidence="13"/>
<dbReference type="Gene3D" id="3.40.50.300">
    <property type="entry name" value="P-loop containing nucleotide triphosphate hydrolases"/>
    <property type="match status" value="4"/>
</dbReference>
<evidence type="ECO:0000256" key="4">
    <source>
        <dbReference type="ARBA" id="ARBA00022801"/>
    </source>
</evidence>
<dbReference type="PROSITE" id="PS51217">
    <property type="entry name" value="UVRD_HELICASE_CTER"/>
    <property type="match status" value="1"/>
</dbReference>
<dbReference type="GO" id="GO:0008408">
    <property type="term" value="F:3'-5' exonuclease activity"/>
    <property type="evidence" value="ECO:0007669"/>
    <property type="project" value="UniProtKB-UniRule"/>
</dbReference>
<dbReference type="FunFam" id="3.40.50.300:FF:001236">
    <property type="entry name" value="ATP-dependent helicase/nuclease subunit A"/>
    <property type="match status" value="1"/>
</dbReference>
<dbReference type="InterPro" id="IPR038726">
    <property type="entry name" value="PDDEXK_AddAB-type"/>
</dbReference>
<dbReference type="EC" id="5.6.2.4" evidence="13"/>
<evidence type="ECO:0000259" key="15">
    <source>
        <dbReference type="PROSITE" id="PS51198"/>
    </source>
</evidence>
<dbReference type="SUPFAM" id="SSF52980">
    <property type="entry name" value="Restriction endonuclease-like"/>
    <property type="match status" value="1"/>
</dbReference>
<feature type="domain" description="UvrD-like helicase ATP-binding" evidence="15">
    <location>
        <begin position="3"/>
        <end position="476"/>
    </location>
</feature>
<dbReference type="PANTHER" id="PTHR11070">
    <property type="entry name" value="UVRD / RECB / PCRA DNA HELICASE FAMILY MEMBER"/>
    <property type="match status" value="1"/>
</dbReference>
<dbReference type="EMBL" id="UAWG01000012">
    <property type="protein sequence ID" value="SQB60050.1"/>
    <property type="molecule type" value="Genomic_DNA"/>
</dbReference>
<comment type="similarity">
    <text evidence="13">Belongs to the helicase family. AddA subfamily.</text>
</comment>
<dbReference type="InterPro" id="IPR014152">
    <property type="entry name" value="AddA"/>
</dbReference>
<dbReference type="PANTHER" id="PTHR11070:SF48">
    <property type="entry name" value="ATP-DEPENDENT HELICASE_NUCLEASE SUBUNIT A"/>
    <property type="match status" value="1"/>
</dbReference>
<dbReference type="InterPro" id="IPR027417">
    <property type="entry name" value="P-loop_NTPase"/>
</dbReference>
<proteinExistence type="inferred from homology"/>
<comment type="cofactor">
    <cofactor evidence="13">
        <name>Mg(2+)</name>
        <dbReference type="ChEBI" id="CHEBI:18420"/>
    </cofactor>
</comment>
<dbReference type="InterPro" id="IPR011604">
    <property type="entry name" value="PDDEXK-like_dom_sf"/>
</dbReference>
<keyword evidence="8 13" id="KW-0238">DNA-binding</keyword>
<dbReference type="GO" id="GO:0000724">
    <property type="term" value="P:double-strand break repair via homologous recombination"/>
    <property type="evidence" value="ECO:0007669"/>
    <property type="project" value="UniProtKB-UniRule"/>
</dbReference>
<comment type="catalytic activity">
    <reaction evidence="11 13">
        <text>Couples ATP hydrolysis with the unwinding of duplex DNA by translocating in the 3'-5' direction.</text>
        <dbReference type="EC" id="5.6.2.4"/>
    </reaction>
</comment>
<dbReference type="HAMAP" id="MF_01451">
    <property type="entry name" value="AddA"/>
    <property type="match status" value="1"/>
</dbReference>
<dbReference type="Proteomes" id="UP000249986">
    <property type="component" value="Unassembled WGS sequence"/>
</dbReference>
<evidence type="ECO:0000256" key="11">
    <source>
        <dbReference type="ARBA" id="ARBA00034617"/>
    </source>
</evidence>
<dbReference type="GO" id="GO:0005524">
    <property type="term" value="F:ATP binding"/>
    <property type="evidence" value="ECO:0007669"/>
    <property type="project" value="UniProtKB-UniRule"/>
</dbReference>
<dbReference type="GO" id="GO:0016887">
    <property type="term" value="F:ATP hydrolysis activity"/>
    <property type="evidence" value="ECO:0007669"/>
    <property type="project" value="RHEA"/>
</dbReference>
<keyword evidence="2 13" id="KW-0547">Nucleotide-binding</keyword>
<keyword evidence="6 13" id="KW-0269">Exonuclease</keyword>
<evidence type="ECO:0000313" key="18">
    <source>
        <dbReference type="Proteomes" id="UP000249986"/>
    </source>
</evidence>
<evidence type="ECO:0000256" key="8">
    <source>
        <dbReference type="ARBA" id="ARBA00023125"/>
    </source>
</evidence>
<reference evidence="17 18" key="1">
    <citation type="submission" date="2018-06" db="EMBL/GenBank/DDBJ databases">
        <authorList>
            <consortium name="Pathogen Informatics"/>
            <person name="Doyle S."/>
        </authorList>
    </citation>
    <scope>NUCLEOTIDE SEQUENCE [LARGE SCALE GENOMIC DNA]</scope>
    <source>
        <strain evidence="17 18">NCTC10719</strain>
    </source>
</reference>
<dbReference type="RefSeq" id="WP_111926498.1">
    <property type="nucleotide sequence ID" value="NZ_UAWG01000012.1"/>
</dbReference>
<dbReference type="GO" id="GO:0003690">
    <property type="term" value="F:double-stranded DNA binding"/>
    <property type="evidence" value="ECO:0007669"/>
    <property type="project" value="UniProtKB-UniRule"/>
</dbReference>
<comment type="subunit">
    <text evidence="13">Heterodimer of AddA and AddB/RexB.</text>
</comment>
<evidence type="ECO:0000256" key="14">
    <source>
        <dbReference type="PROSITE-ProRule" id="PRU00560"/>
    </source>
</evidence>
<dbReference type="CDD" id="cd17932">
    <property type="entry name" value="DEXQc_UvrD"/>
    <property type="match status" value="1"/>
</dbReference>
<feature type="binding site" evidence="14">
    <location>
        <begin position="24"/>
        <end position="31"/>
    </location>
    <ligand>
        <name>ATP</name>
        <dbReference type="ChEBI" id="CHEBI:30616"/>
    </ligand>
</feature>
<comment type="catalytic activity">
    <reaction evidence="12 13">
        <text>ATP + H2O = ADP + phosphate + H(+)</text>
        <dbReference type="Rhea" id="RHEA:13065"/>
        <dbReference type="ChEBI" id="CHEBI:15377"/>
        <dbReference type="ChEBI" id="CHEBI:15378"/>
        <dbReference type="ChEBI" id="CHEBI:30616"/>
        <dbReference type="ChEBI" id="CHEBI:43474"/>
        <dbReference type="ChEBI" id="CHEBI:456216"/>
        <dbReference type="EC" id="5.6.2.4"/>
    </reaction>
</comment>
<evidence type="ECO:0000256" key="5">
    <source>
        <dbReference type="ARBA" id="ARBA00022806"/>
    </source>
</evidence>
<name>A0A2X3ACU1_CLOPF</name>
<dbReference type="NCBIfam" id="TIGR02785">
    <property type="entry name" value="addA_Gpos"/>
    <property type="match status" value="1"/>
</dbReference>
<comment type="function">
    <text evidence="13">The heterodimer acts as both an ATP-dependent DNA helicase and an ATP-dependent, dual-direction single-stranded exonuclease. Recognizes the chi site generating a DNA molecule suitable for the initiation of homologous recombination. The AddA nuclease domain is required for chi fragment generation; this subunit has the helicase and 3' -&gt; 5' nuclease activities.</text>
</comment>
<keyword evidence="7 13" id="KW-0067">ATP-binding</keyword>
<dbReference type="SUPFAM" id="SSF52540">
    <property type="entry name" value="P-loop containing nucleoside triphosphate hydrolases"/>
    <property type="match status" value="1"/>
</dbReference>
<accession>A0A2X3ACU1</accession>
<dbReference type="InterPro" id="IPR000212">
    <property type="entry name" value="DNA_helicase_UvrD/REP"/>
</dbReference>
<dbReference type="Gene3D" id="3.90.320.10">
    <property type="match status" value="1"/>
</dbReference>
<evidence type="ECO:0000259" key="16">
    <source>
        <dbReference type="PROSITE" id="PS51217"/>
    </source>
</evidence>
<feature type="domain" description="UvrD-like helicase C-terminal" evidence="16">
    <location>
        <begin position="528"/>
        <end position="824"/>
    </location>
</feature>
<organism evidence="17 18">
    <name type="scientific">Clostridium perfringens</name>
    <dbReference type="NCBI Taxonomy" id="1502"/>
    <lineage>
        <taxon>Bacteria</taxon>
        <taxon>Bacillati</taxon>
        <taxon>Bacillota</taxon>
        <taxon>Clostridia</taxon>
        <taxon>Eubacteriales</taxon>
        <taxon>Clostridiaceae</taxon>
        <taxon>Clostridium</taxon>
    </lineage>
</organism>
<evidence type="ECO:0000256" key="9">
    <source>
        <dbReference type="ARBA" id="ARBA00023204"/>
    </source>
</evidence>
<evidence type="ECO:0000256" key="2">
    <source>
        <dbReference type="ARBA" id="ARBA00022741"/>
    </source>
</evidence>
<dbReference type="PROSITE" id="PS51198">
    <property type="entry name" value="UVRD_HELICASE_ATP_BIND"/>
    <property type="match status" value="1"/>
</dbReference>
<sequence>MGTKWTKEQELAINTRKCNLLVAAAAGSGKTAVLVERIIKMITEGENPVDIDKLLVVTFTNAAASEMRERIGDAISKALEKDPSSEVLQRQLALLNRASITTMHSFCLEVIKNNFHLIDLDPGFRIGDQTECELIKQDILADLFEDMYAKDDECFKDLVEAYGGSKSDDNLNSIILKFYNFIMSGPWPETWLKDKVEEFNINSIEELEDKKWIEVLKESIILDLNNAYSMLTQARDIAEMGGGLEPYLVNIYPEIIQVEELKIALSEGIVKFYNKLMGASFGRLKSVRKASVDDEKALEKTKSLRDESKKIIENLRDNIFETSLEEAVLGMKKMYPLMKCLSGLVIEFSNRYRDKKREKDILDFNDLEHLCLEILIDKDEEGNIKPSQVALEFKDRFEEVLVDEYQDSNTIQETIVGMVSRRDVENPNVFMVGDIKQSIYKFRQANPELFLEKYINYREFEDSNRKIMLYKNFRSREEIINGVNYIFKTLMSNTVGELEYDEKEALNLGASYGELNEENVEKEYIDEIENLKVAGDIELNILNKAGNKDYSNEDELGEEEEDLDSIQLEARIIGKKIKELMNPEDGSHYMVFDKDLGKYRKIKYKDIVILLRATKNWAETFVDELGTYGIPVYADTGTGYFQTIEIRTILALLHIIDNPMQDIYILSALRSPIFSFTSEEFADLRLLNKDKYFFEIIKEVVDGIYDESISNELKGKCKYFLDYLNKWREKAAYMPIDEFIWFLYSDTSYYGYVGTMPNGVQRQANLRILFQRAKQYESTSFKGLFNFINFINKLKKSSGDMGSAKILGENENVVRIMSIHKSKGLEFPVVILGGTGKQFNKMDLREDILLHETLGIGTNCIDVKKRIKYDTLQKHAIKKKCELEVLSEEMRILYVAFTRAKEKLIITGAVSDLEKSCENWCKASASSEDNRINPGNVLKGKSYLDWIGMALTKHKDGDAIRNIGNGDITLNLDDKSNWSFKSWDRSELLETNNNKKEKNNIDIFESNNWIESKKDIKEVIEIRDRLGFKYKYIESCNTPSNISVTELKRAHQEEEFMQESYNIIDNESNEENKKEKIKRKPRFMEERQEEFSAAKKGTITHFVMQNIDLDKVTYIDEIREEVLKMVKKELLTEEEGKVVNVFKIQKFFKSDLGQRMLNSYKSGKKVYRELPFITEIPSSIIEKNLDPKIYGEEKVRLQGIIDAFFEEEDGYVLLDYKTDYVKEGEEEDFINKYKIQINLYKDTLNKILVEEVKEAYLYSFYLERELKISKE</sequence>
<gene>
    <name evidence="13 17" type="primary">addA</name>
    <name evidence="17" type="ORF">NCTC10719_01604</name>
</gene>
<dbReference type="InterPro" id="IPR014016">
    <property type="entry name" value="UvrD-like_ATP-bd"/>
</dbReference>
<evidence type="ECO:0000256" key="12">
    <source>
        <dbReference type="ARBA" id="ARBA00048988"/>
    </source>
</evidence>
<evidence type="ECO:0000256" key="6">
    <source>
        <dbReference type="ARBA" id="ARBA00022839"/>
    </source>
</evidence>
<evidence type="ECO:0000256" key="1">
    <source>
        <dbReference type="ARBA" id="ARBA00022722"/>
    </source>
</evidence>
<evidence type="ECO:0000256" key="10">
    <source>
        <dbReference type="ARBA" id="ARBA00023235"/>
    </source>
</evidence>
<keyword evidence="4 13" id="KW-0378">Hydrolase</keyword>
<keyword evidence="9 13" id="KW-0234">DNA repair</keyword>
<dbReference type="Gene3D" id="1.10.274.50">
    <property type="match status" value="1"/>
</dbReference>
<dbReference type="InterPro" id="IPR014017">
    <property type="entry name" value="DNA_helicase_UvrD-like_C"/>
</dbReference>
<dbReference type="Pfam" id="PF13361">
    <property type="entry name" value="UvrD_C"/>
    <property type="match status" value="1"/>
</dbReference>
<dbReference type="AlphaFoldDB" id="A0A2X3ACU1"/>
<dbReference type="InterPro" id="IPR011335">
    <property type="entry name" value="Restrct_endonuc-II-like"/>
</dbReference>
<dbReference type="GO" id="GO:0005829">
    <property type="term" value="C:cytosol"/>
    <property type="evidence" value="ECO:0007669"/>
    <property type="project" value="TreeGrafter"/>
</dbReference>
<keyword evidence="10 13" id="KW-0413">Isomerase</keyword>
<keyword evidence="3 13" id="KW-0227">DNA damage</keyword>
<keyword evidence="1 13" id="KW-0540">Nuclease</keyword>
<evidence type="ECO:0000313" key="17">
    <source>
        <dbReference type="EMBL" id="SQB60050.1"/>
    </source>
</evidence>
<dbReference type="Pfam" id="PF00580">
    <property type="entry name" value="UvrD-helicase"/>
    <property type="match status" value="1"/>
</dbReference>
<dbReference type="Pfam" id="PF12705">
    <property type="entry name" value="PDDEXK_1"/>
    <property type="match status" value="1"/>
</dbReference>
<dbReference type="GO" id="GO:0033202">
    <property type="term" value="C:DNA helicase complex"/>
    <property type="evidence" value="ECO:0007669"/>
    <property type="project" value="TreeGrafter"/>
</dbReference>
<keyword evidence="5 13" id="KW-0347">Helicase</keyword>
<evidence type="ECO:0000256" key="3">
    <source>
        <dbReference type="ARBA" id="ARBA00022763"/>
    </source>
</evidence>
<protein>
    <recommendedName>
        <fullName evidence="13">ATP-dependent helicase/nuclease subunit A</fullName>
        <ecNumber evidence="13">3.1.-.-</ecNumber>
        <ecNumber evidence="13">5.6.2.4</ecNumber>
    </recommendedName>
    <alternativeName>
        <fullName evidence="13">ATP-dependent helicase/nuclease AddA</fullName>
    </alternativeName>
    <alternativeName>
        <fullName evidence="13">DNA 3'-5' helicase AddA</fullName>
    </alternativeName>
</protein>
<evidence type="ECO:0000256" key="7">
    <source>
        <dbReference type="ARBA" id="ARBA00022840"/>
    </source>
</evidence>